<accession>A0A9Q3W748</accession>
<dbReference type="RefSeq" id="WP_080530619.1">
    <property type="nucleotide sequence ID" value="NZ_CBDDTQ010000001.1"/>
</dbReference>
<dbReference type="GO" id="GO:0016787">
    <property type="term" value="F:hydrolase activity"/>
    <property type="evidence" value="ECO:0007669"/>
    <property type="project" value="UniProtKB-KW"/>
</dbReference>
<dbReference type="AlphaFoldDB" id="A0A9Q3W748"/>
<name>A0A9Q3W748_9GAMM</name>
<dbReference type="PANTHER" id="PTHR42103:SF2">
    <property type="entry name" value="AB HYDROLASE-1 DOMAIN-CONTAINING PROTEIN"/>
    <property type="match status" value="1"/>
</dbReference>
<dbReference type="KEGG" id="axe:P40_06115"/>
<dbReference type="Proteomes" id="UP001107961">
    <property type="component" value="Unassembled WGS sequence"/>
</dbReference>
<dbReference type="SUPFAM" id="SSF53474">
    <property type="entry name" value="alpha/beta-Hydrolases"/>
    <property type="match status" value="1"/>
</dbReference>
<dbReference type="EMBL" id="JAJVKT010000011">
    <property type="protein sequence ID" value="MCE7509052.1"/>
    <property type="molecule type" value="Genomic_DNA"/>
</dbReference>
<sequence length="219" mass="24026">MSASASRRETRYLQGPAGRLRLTLDHPDEPPRGVVLVGHPQPLLGGSPRHPVPHALARVLRDAGWLVVRPSFRGVDDSEGEHGAGEGEEQDTLLMITALREEYPRLPLALVGFSFGAYVFARAATRLEPRQPVDGLVLMGLPVGQVPDGRYYQPQPIPDNALLLHGENDERAPLTDLLQWVRPQQRPVVVFAGTDHFFKGCLPRAAAMVVEHLAVIAVR</sequence>
<feature type="domain" description="Serine aminopeptidase S33" evidence="1">
    <location>
        <begin position="55"/>
        <end position="140"/>
    </location>
</feature>
<dbReference type="InterPro" id="IPR029058">
    <property type="entry name" value="AB_hydrolase_fold"/>
</dbReference>
<evidence type="ECO:0000313" key="3">
    <source>
        <dbReference type="Proteomes" id="UP001107961"/>
    </source>
</evidence>
<dbReference type="Gene3D" id="3.40.50.1820">
    <property type="entry name" value="alpha/beta hydrolase"/>
    <property type="match status" value="1"/>
</dbReference>
<proteinExistence type="predicted"/>
<evidence type="ECO:0000259" key="1">
    <source>
        <dbReference type="Pfam" id="PF12146"/>
    </source>
</evidence>
<dbReference type="Pfam" id="PF12146">
    <property type="entry name" value="Hydrolase_4"/>
    <property type="match status" value="1"/>
</dbReference>
<dbReference type="InterPro" id="IPR022742">
    <property type="entry name" value="Hydrolase_4"/>
</dbReference>
<organism evidence="2 3">
    <name type="scientific">Alloalcanivorax xenomutans</name>
    <dbReference type="NCBI Taxonomy" id="1094342"/>
    <lineage>
        <taxon>Bacteria</taxon>
        <taxon>Pseudomonadati</taxon>
        <taxon>Pseudomonadota</taxon>
        <taxon>Gammaproteobacteria</taxon>
        <taxon>Oceanospirillales</taxon>
        <taxon>Alcanivoracaceae</taxon>
        <taxon>Alloalcanivorax</taxon>
    </lineage>
</organism>
<keyword evidence="2" id="KW-0378">Hydrolase</keyword>
<comment type="caution">
    <text evidence="2">The sequence shown here is derived from an EMBL/GenBank/DDBJ whole genome shotgun (WGS) entry which is preliminary data.</text>
</comment>
<evidence type="ECO:0000313" key="2">
    <source>
        <dbReference type="EMBL" id="MCE7509052.1"/>
    </source>
</evidence>
<dbReference type="PANTHER" id="PTHR42103">
    <property type="entry name" value="ALPHA/BETA-HYDROLASES SUPERFAMILY PROTEIN"/>
    <property type="match status" value="1"/>
</dbReference>
<gene>
    <name evidence="2" type="ORF">LZG35_10440</name>
</gene>
<reference evidence="2" key="1">
    <citation type="submission" date="2022-01" db="EMBL/GenBank/DDBJ databases">
        <authorList>
            <person name="Karlyshev A.V."/>
            <person name="Jaspars M."/>
        </authorList>
    </citation>
    <scope>NUCLEOTIDE SEQUENCE</scope>
    <source>
        <strain evidence="2">AGSA3-2</strain>
    </source>
</reference>
<protein>
    <submittedName>
        <fullName evidence="2">Alpha/beta hydrolase</fullName>
    </submittedName>
</protein>
<keyword evidence="3" id="KW-1185">Reference proteome</keyword>